<keyword evidence="4 9" id="KW-0547">Nucleotide-binding</keyword>
<evidence type="ECO:0000256" key="10">
    <source>
        <dbReference type="RuleBase" id="RU361165"/>
    </source>
</evidence>
<organism evidence="13 14">
    <name type="scientific">Hermetia illucens</name>
    <name type="common">Black soldier fly</name>
    <dbReference type="NCBI Taxonomy" id="343691"/>
    <lineage>
        <taxon>Eukaryota</taxon>
        <taxon>Metazoa</taxon>
        <taxon>Ecdysozoa</taxon>
        <taxon>Arthropoda</taxon>
        <taxon>Hexapoda</taxon>
        <taxon>Insecta</taxon>
        <taxon>Pterygota</taxon>
        <taxon>Neoptera</taxon>
        <taxon>Endopterygota</taxon>
        <taxon>Diptera</taxon>
        <taxon>Brachycera</taxon>
        <taxon>Stratiomyomorpha</taxon>
        <taxon>Stratiomyidae</taxon>
        <taxon>Hermetiinae</taxon>
        <taxon>Hermetia</taxon>
    </lineage>
</organism>
<comment type="activity regulation">
    <text evidence="10">Activated by threonine and tyrosine phosphorylation.</text>
</comment>
<dbReference type="GO" id="GO:0036064">
    <property type="term" value="C:ciliary basal body"/>
    <property type="evidence" value="ECO:0007669"/>
    <property type="project" value="UniProtKB-ARBA"/>
</dbReference>
<dbReference type="AlphaFoldDB" id="A0A7R8V161"/>
<protein>
    <recommendedName>
        <fullName evidence="1 10">Mitogen-activated protein kinase</fullName>
        <ecNumber evidence="1 10">2.7.11.24</ecNumber>
    </recommendedName>
</protein>
<proteinExistence type="inferred from homology"/>
<dbReference type="InterPro" id="IPR003527">
    <property type="entry name" value="MAP_kinase_CS"/>
</dbReference>
<keyword evidence="6 9" id="KW-0067">ATP-binding</keyword>
<evidence type="ECO:0000313" key="14">
    <source>
        <dbReference type="Proteomes" id="UP000594454"/>
    </source>
</evidence>
<accession>A0A7R8V161</accession>
<dbReference type="Gene3D" id="1.10.510.10">
    <property type="entry name" value="Transferase(Phosphotransferase) domain 1"/>
    <property type="match status" value="1"/>
</dbReference>
<evidence type="ECO:0000256" key="8">
    <source>
        <dbReference type="ARBA" id="ARBA00048312"/>
    </source>
</evidence>
<evidence type="ECO:0000256" key="3">
    <source>
        <dbReference type="ARBA" id="ARBA00022679"/>
    </source>
</evidence>
<evidence type="ECO:0000256" key="4">
    <source>
        <dbReference type="ARBA" id="ARBA00022741"/>
    </source>
</evidence>
<dbReference type="PROSITE" id="PS01351">
    <property type="entry name" value="MAPK"/>
    <property type="match status" value="1"/>
</dbReference>
<evidence type="ECO:0000259" key="12">
    <source>
        <dbReference type="PROSITE" id="PS50011"/>
    </source>
</evidence>
<keyword evidence="5 10" id="KW-0418">Kinase</keyword>
<name>A0A7R8V161_HERIL</name>
<dbReference type="FunFam" id="1.10.510.10:FF:000238">
    <property type="entry name" value="Mitogen-activated protein kinase"/>
    <property type="match status" value="1"/>
</dbReference>
<evidence type="ECO:0000256" key="9">
    <source>
        <dbReference type="PROSITE-ProRule" id="PRU10141"/>
    </source>
</evidence>
<evidence type="ECO:0000256" key="1">
    <source>
        <dbReference type="ARBA" id="ARBA00012411"/>
    </source>
</evidence>
<feature type="domain" description="Protein kinase" evidence="12">
    <location>
        <begin position="24"/>
        <end position="322"/>
    </location>
</feature>
<dbReference type="SUPFAM" id="SSF56112">
    <property type="entry name" value="Protein kinase-like (PK-like)"/>
    <property type="match status" value="1"/>
</dbReference>
<dbReference type="Proteomes" id="UP000594454">
    <property type="component" value="Chromosome 5"/>
</dbReference>
<feature type="compositionally biased region" description="Gly residues" evidence="11">
    <location>
        <begin position="366"/>
        <end position="376"/>
    </location>
</feature>
<comment type="catalytic activity">
    <reaction evidence="8">
        <text>L-seryl-[protein] + ATP = O-phospho-L-seryl-[protein] + ADP + H(+)</text>
        <dbReference type="Rhea" id="RHEA:17989"/>
        <dbReference type="Rhea" id="RHEA-COMP:9863"/>
        <dbReference type="Rhea" id="RHEA-COMP:11604"/>
        <dbReference type="ChEBI" id="CHEBI:15378"/>
        <dbReference type="ChEBI" id="CHEBI:29999"/>
        <dbReference type="ChEBI" id="CHEBI:30616"/>
        <dbReference type="ChEBI" id="CHEBI:83421"/>
        <dbReference type="ChEBI" id="CHEBI:456216"/>
        <dbReference type="EC" id="2.7.11.24"/>
    </reaction>
</comment>
<comment type="similarity">
    <text evidence="10">Belongs to the protein kinase superfamily. Ser/Thr protein kinase family. MAP kinase subfamily.</text>
</comment>
<sequence length="785" mass="87104">MSTKQKSQEKNKMSEIDDQILKHFEIKKRLGKGAYGIVWKAVDKKSGQIVAVKKIFDAFRNETDAQRTFREIMFLRAFRNHPNVIQLHSIYKAANNLDIYLSFEFMESDLHNVIKRGSILKDVHKRYVMYQLLNAIKYIHSGNVIHRDLKPSNVLIDSKCRCKIADFGLARSVSQRQFGETNNNIDPSEPILTDYVATRWYRAPEILVASKRYTKGIDMWSLGCILGEMIRGKPIFPGSSTVNQIERIVCALPEVSEKDVSAVGAGFGSVLLNQQINSGSNAKLDELLSGAPEDSKHLVKSLLLLDPARRLTAKQALNHRYVEKFRHTIPEAELNTDVLPPFRDDVQLTVPEYRSKLYEIMQSNEKGGGGGVGGAGKQTNRKNREISTAKLEGTITVTSSSLPSAKVGSTKPSDSEKRQSTMNTNSSENNSRKIERKASVVTQSSSQYITVSTSSTTNKTSNTHTNHTGFNSTYSTENKYKPIPKIKYCKISNIPDTKNIGSSNGVTERTDSDRRYASLNYIGRPGTANLEKRHSIDGSFSNDLPPSNTSIYSEKKAMHGSCRNLSNGRGSQPEKLSFGKDSLNYTSWSNKYLSNTTPPNGPEATPEKTSAPPPNKIIKNDSFSLSNDSGSYYERRLKNLEERIQRHKMDINALFTQNAKQKMSRSESVEGNSYLSSSKKPAPLMASMSNSATTGAMAASNGKYIKGKANLNRSKSENTNSSIKQKPTIRYDYTFSEGDRLSTKHKPGGVGTVIGNSAMMASSGGEYGLVTAKELYDLRKSQVIS</sequence>
<dbReference type="InterPro" id="IPR011009">
    <property type="entry name" value="Kinase-like_dom_sf"/>
</dbReference>
<gene>
    <name evidence="13" type="ORF">HERILL_LOCUS13053</name>
</gene>
<evidence type="ECO:0000256" key="6">
    <source>
        <dbReference type="ARBA" id="ARBA00022840"/>
    </source>
</evidence>
<comment type="catalytic activity">
    <reaction evidence="7 10">
        <text>L-threonyl-[protein] + ATP = O-phospho-L-threonyl-[protein] + ADP + H(+)</text>
        <dbReference type="Rhea" id="RHEA:46608"/>
        <dbReference type="Rhea" id="RHEA-COMP:11060"/>
        <dbReference type="Rhea" id="RHEA-COMP:11605"/>
        <dbReference type="ChEBI" id="CHEBI:15378"/>
        <dbReference type="ChEBI" id="CHEBI:30013"/>
        <dbReference type="ChEBI" id="CHEBI:30616"/>
        <dbReference type="ChEBI" id="CHEBI:61977"/>
        <dbReference type="ChEBI" id="CHEBI:456216"/>
        <dbReference type="EC" id="2.7.11.24"/>
    </reaction>
</comment>
<feature type="compositionally biased region" description="Low complexity" evidence="11">
    <location>
        <begin position="420"/>
        <end position="429"/>
    </location>
</feature>
<feature type="compositionally biased region" description="Low complexity" evidence="11">
    <location>
        <begin position="439"/>
        <end position="468"/>
    </location>
</feature>
<evidence type="ECO:0000256" key="5">
    <source>
        <dbReference type="ARBA" id="ARBA00022777"/>
    </source>
</evidence>
<evidence type="ECO:0000313" key="13">
    <source>
        <dbReference type="EMBL" id="CAD7090584.1"/>
    </source>
</evidence>
<dbReference type="GO" id="GO:0005524">
    <property type="term" value="F:ATP binding"/>
    <property type="evidence" value="ECO:0007669"/>
    <property type="project" value="UniProtKB-UniRule"/>
</dbReference>
<dbReference type="GO" id="GO:0004707">
    <property type="term" value="F:MAP kinase activity"/>
    <property type="evidence" value="ECO:0007669"/>
    <property type="project" value="UniProtKB-EC"/>
</dbReference>
<reference evidence="13 14" key="1">
    <citation type="submission" date="2020-11" db="EMBL/GenBank/DDBJ databases">
        <authorList>
            <person name="Wallbank WR R."/>
            <person name="Pardo Diaz C."/>
            <person name="Kozak K."/>
            <person name="Martin S."/>
            <person name="Jiggins C."/>
            <person name="Moest M."/>
            <person name="Warren A I."/>
            <person name="Generalovic N T."/>
            <person name="Byers J.R.P. K."/>
            <person name="Montejo-Kovacevich G."/>
            <person name="Yen C E."/>
        </authorList>
    </citation>
    <scope>NUCLEOTIDE SEQUENCE [LARGE SCALE GENOMIC DNA]</scope>
</reference>
<keyword evidence="3 10" id="KW-0808">Transferase</keyword>
<feature type="compositionally biased region" description="Polar residues" evidence="11">
    <location>
        <begin position="583"/>
        <end position="598"/>
    </location>
</feature>
<evidence type="ECO:0000256" key="7">
    <source>
        <dbReference type="ARBA" id="ARBA00047592"/>
    </source>
</evidence>
<dbReference type="InterPro" id="IPR000719">
    <property type="entry name" value="Prot_kinase_dom"/>
</dbReference>
<dbReference type="CDD" id="cd07852">
    <property type="entry name" value="STKc_MAPK15-like"/>
    <property type="match status" value="1"/>
</dbReference>
<feature type="binding site" evidence="9">
    <location>
        <position position="54"/>
    </location>
    <ligand>
        <name>ATP</name>
        <dbReference type="ChEBI" id="CHEBI:30616"/>
    </ligand>
</feature>
<feature type="region of interest" description="Disordered" evidence="11">
    <location>
        <begin position="557"/>
        <end position="623"/>
    </location>
</feature>
<comment type="cofactor">
    <cofactor evidence="10">
        <name>Mg(2+)</name>
        <dbReference type="ChEBI" id="CHEBI:18420"/>
    </cofactor>
</comment>
<dbReference type="PANTHER" id="PTHR24055">
    <property type="entry name" value="MITOGEN-ACTIVATED PROTEIN KINASE"/>
    <property type="match status" value="1"/>
</dbReference>
<dbReference type="InterPro" id="IPR050117">
    <property type="entry name" value="MAPK"/>
</dbReference>
<evidence type="ECO:0000256" key="2">
    <source>
        <dbReference type="ARBA" id="ARBA00022527"/>
    </source>
</evidence>
<dbReference type="InParanoid" id="A0A7R8V161"/>
<keyword evidence="10" id="KW-0460">Magnesium</keyword>
<evidence type="ECO:0000256" key="11">
    <source>
        <dbReference type="SAM" id="MobiDB-lite"/>
    </source>
</evidence>
<dbReference type="InterPro" id="IPR008271">
    <property type="entry name" value="Ser/Thr_kinase_AS"/>
</dbReference>
<dbReference type="OrthoDB" id="192887at2759"/>
<keyword evidence="14" id="KW-1185">Reference proteome</keyword>
<dbReference type="SMART" id="SM00220">
    <property type="entry name" value="S_TKc"/>
    <property type="match status" value="1"/>
</dbReference>
<feature type="region of interest" description="Disordered" evidence="11">
    <location>
        <begin position="362"/>
        <end position="474"/>
    </location>
</feature>
<dbReference type="PROSITE" id="PS00107">
    <property type="entry name" value="PROTEIN_KINASE_ATP"/>
    <property type="match status" value="1"/>
</dbReference>
<dbReference type="Gene3D" id="3.30.200.20">
    <property type="entry name" value="Phosphorylase Kinase, domain 1"/>
    <property type="match status" value="1"/>
</dbReference>
<dbReference type="PROSITE" id="PS00108">
    <property type="entry name" value="PROTEIN_KINASE_ST"/>
    <property type="match status" value="1"/>
</dbReference>
<dbReference type="PROSITE" id="PS50011">
    <property type="entry name" value="PROTEIN_KINASE_DOM"/>
    <property type="match status" value="1"/>
</dbReference>
<dbReference type="OMA" id="QIERIVC"/>
<dbReference type="InterPro" id="IPR017441">
    <property type="entry name" value="Protein_kinase_ATP_BS"/>
</dbReference>
<dbReference type="FunFam" id="3.30.200.20:FF:000166">
    <property type="entry name" value="Mitogen-activated protein kinase"/>
    <property type="match status" value="1"/>
</dbReference>
<dbReference type="Pfam" id="PF00069">
    <property type="entry name" value="Pkinase"/>
    <property type="match status" value="1"/>
</dbReference>
<dbReference type="EMBL" id="LR899013">
    <property type="protein sequence ID" value="CAD7090584.1"/>
    <property type="molecule type" value="Genomic_DNA"/>
</dbReference>
<keyword evidence="2 10" id="KW-0723">Serine/threonine-protein kinase</keyword>
<dbReference type="EC" id="2.7.11.24" evidence="1 10"/>
<feature type="region of interest" description="Disordered" evidence="11">
    <location>
        <begin position="658"/>
        <end position="682"/>
    </location>
</feature>
<feature type="compositionally biased region" description="Polar residues" evidence="11">
    <location>
        <begin position="669"/>
        <end position="679"/>
    </location>
</feature>